<name>A0AAV9SJL0_9TELE</name>
<feature type="compositionally biased region" description="Polar residues" evidence="1">
    <location>
        <begin position="60"/>
        <end position="82"/>
    </location>
</feature>
<reference evidence="2 3" key="1">
    <citation type="submission" date="2021-06" db="EMBL/GenBank/DDBJ databases">
        <authorList>
            <person name="Palmer J.M."/>
        </authorList>
    </citation>
    <scope>NUCLEOTIDE SEQUENCE [LARGE SCALE GENOMIC DNA]</scope>
    <source>
        <strain evidence="2 3">MEX-2019</strain>
        <tissue evidence="2">Muscle</tissue>
    </source>
</reference>
<keyword evidence="3" id="KW-1185">Reference proteome</keyword>
<gene>
    <name evidence="2" type="ORF">CRENBAI_005978</name>
</gene>
<proteinExistence type="predicted"/>
<dbReference type="Proteomes" id="UP001311232">
    <property type="component" value="Unassembled WGS sequence"/>
</dbReference>
<evidence type="ECO:0000313" key="2">
    <source>
        <dbReference type="EMBL" id="KAK5621450.1"/>
    </source>
</evidence>
<organism evidence="2 3">
    <name type="scientific">Crenichthys baileyi</name>
    <name type="common">White River springfish</name>
    <dbReference type="NCBI Taxonomy" id="28760"/>
    <lineage>
        <taxon>Eukaryota</taxon>
        <taxon>Metazoa</taxon>
        <taxon>Chordata</taxon>
        <taxon>Craniata</taxon>
        <taxon>Vertebrata</taxon>
        <taxon>Euteleostomi</taxon>
        <taxon>Actinopterygii</taxon>
        <taxon>Neopterygii</taxon>
        <taxon>Teleostei</taxon>
        <taxon>Neoteleostei</taxon>
        <taxon>Acanthomorphata</taxon>
        <taxon>Ovalentaria</taxon>
        <taxon>Atherinomorphae</taxon>
        <taxon>Cyprinodontiformes</taxon>
        <taxon>Goodeidae</taxon>
        <taxon>Crenichthys</taxon>
    </lineage>
</organism>
<evidence type="ECO:0000256" key="1">
    <source>
        <dbReference type="SAM" id="MobiDB-lite"/>
    </source>
</evidence>
<evidence type="ECO:0000313" key="3">
    <source>
        <dbReference type="Proteomes" id="UP001311232"/>
    </source>
</evidence>
<feature type="region of interest" description="Disordered" evidence="1">
    <location>
        <begin position="1"/>
        <end position="110"/>
    </location>
</feature>
<protein>
    <submittedName>
        <fullName evidence="2">Uncharacterized protein</fullName>
    </submittedName>
</protein>
<dbReference type="EMBL" id="JAHHUM010000304">
    <property type="protein sequence ID" value="KAK5621450.1"/>
    <property type="molecule type" value="Genomic_DNA"/>
</dbReference>
<sequence length="182" mass="19157">MGGSRSVRGCQHPSGGHTVRRSEARRRMPNLPLQLRQQVLALTGEPPMAPLSSRLGEQPGTRNPQGPTGGPTNRNLQGQATSLGGVESGAKSKGEMGGKAYSRPTGHTFARASIPSGELASAGGKTHKGQMGVLLLEEKKVNLSPAEPIPYLPGPLRMQPPIPGGEPLWGQIIGHRVPPRPR</sequence>
<accession>A0AAV9SJL0</accession>
<comment type="caution">
    <text evidence="2">The sequence shown here is derived from an EMBL/GenBank/DDBJ whole genome shotgun (WGS) entry which is preliminary data.</text>
</comment>
<dbReference type="AlphaFoldDB" id="A0AAV9SJL0"/>